<sequence length="266" mass="29486">MNPKGVKLRESRDSNQHPQSKGIVFALDVTGSMGEIPRLLAKEQLPVFMKLLENCKVRDPQLLFMAVGDATSDYAPLQVGQFESTAELMDQWLTWCYLEGAGGGQGMESYELAMYFLATHTEMDCMVKRKERGYLFLTGDENPYPMLSKNIVEAVVGDRLDGDVSVKEVVAELQKSFTPFFLIPDVNRAGRCERVWRDLLGDNVLVLETGADVCYVSAGAILLSEGQVKSLKELIEVLIKAGMPDKRKNAVAKSLTALAEITLNTR</sequence>
<evidence type="ECO:0000313" key="1">
    <source>
        <dbReference type="EMBL" id="MPM24619.1"/>
    </source>
</evidence>
<dbReference type="EMBL" id="VSSQ01004305">
    <property type="protein sequence ID" value="MPM24619.1"/>
    <property type="molecule type" value="Genomic_DNA"/>
</dbReference>
<accession>A0A644Y8I2</accession>
<name>A0A644Y8I2_9ZZZZ</name>
<protein>
    <recommendedName>
        <fullName evidence="2">VWFA domain-containing protein</fullName>
    </recommendedName>
</protein>
<gene>
    <name evidence="1" type="ORF">SDC9_71102</name>
</gene>
<comment type="caution">
    <text evidence="1">The sequence shown here is derived from an EMBL/GenBank/DDBJ whole genome shotgun (WGS) entry which is preliminary data.</text>
</comment>
<proteinExistence type="predicted"/>
<reference evidence="1" key="1">
    <citation type="submission" date="2019-08" db="EMBL/GenBank/DDBJ databases">
        <authorList>
            <person name="Kucharzyk K."/>
            <person name="Murdoch R.W."/>
            <person name="Higgins S."/>
            <person name="Loffler F."/>
        </authorList>
    </citation>
    <scope>NUCLEOTIDE SEQUENCE</scope>
</reference>
<evidence type="ECO:0008006" key="2">
    <source>
        <dbReference type="Google" id="ProtNLM"/>
    </source>
</evidence>
<organism evidence="1">
    <name type="scientific">bioreactor metagenome</name>
    <dbReference type="NCBI Taxonomy" id="1076179"/>
    <lineage>
        <taxon>unclassified sequences</taxon>
        <taxon>metagenomes</taxon>
        <taxon>ecological metagenomes</taxon>
    </lineage>
</organism>
<dbReference type="AlphaFoldDB" id="A0A644Y8I2"/>